<dbReference type="Proteomes" id="UP001172102">
    <property type="component" value="Unassembled WGS sequence"/>
</dbReference>
<evidence type="ECO:0000256" key="1">
    <source>
        <dbReference type="SAM" id="MobiDB-lite"/>
    </source>
</evidence>
<gene>
    <name evidence="2" type="ORF">B0H67DRAFT_219633</name>
</gene>
<accession>A0AA40DWU7</accession>
<keyword evidence="3" id="KW-1185">Reference proteome</keyword>
<sequence length="304" mass="34442">MESSETCIPKNTVQSIVHAALVFVYASSPNYELHLQPVKKQRDDASTPDIDTTRIQVDLLTQPCHFEGVRLSFSVSKIPNGTKVRSVEIPKEYIRRWKFALEARADPEYPVGLGFARNTLKDRIRNFPRLEELDEGWALYIGMGITFINGGFHCHTTPCPYPCPYPCLAMTEHMNNSMGRFVTCPRRSRSRRTALGTGQRTSTGLADDEYNGKDSAYQRRGGRSYRPKLRTLSRRVVWLLKGREVRLRPRQIVRANRPASVASTHENDGGGGVNIFLPQPAVLLMTAEVKSAENYPPRARYQFL</sequence>
<protein>
    <submittedName>
        <fullName evidence="2">Uncharacterized protein</fullName>
    </submittedName>
</protein>
<dbReference type="EMBL" id="JAUKUA010000004">
    <property type="protein sequence ID" value="KAK0714678.1"/>
    <property type="molecule type" value="Genomic_DNA"/>
</dbReference>
<organism evidence="2 3">
    <name type="scientific">Lasiosphaeris hirsuta</name>
    <dbReference type="NCBI Taxonomy" id="260670"/>
    <lineage>
        <taxon>Eukaryota</taxon>
        <taxon>Fungi</taxon>
        <taxon>Dikarya</taxon>
        <taxon>Ascomycota</taxon>
        <taxon>Pezizomycotina</taxon>
        <taxon>Sordariomycetes</taxon>
        <taxon>Sordariomycetidae</taxon>
        <taxon>Sordariales</taxon>
        <taxon>Lasiosphaeriaceae</taxon>
        <taxon>Lasiosphaeris</taxon>
    </lineage>
</organism>
<evidence type="ECO:0000313" key="2">
    <source>
        <dbReference type="EMBL" id="KAK0714678.1"/>
    </source>
</evidence>
<comment type="caution">
    <text evidence="2">The sequence shown here is derived from an EMBL/GenBank/DDBJ whole genome shotgun (WGS) entry which is preliminary data.</text>
</comment>
<reference evidence="2" key="1">
    <citation type="submission" date="2023-06" db="EMBL/GenBank/DDBJ databases">
        <title>Genome-scale phylogeny and comparative genomics of the fungal order Sordariales.</title>
        <authorList>
            <consortium name="Lawrence Berkeley National Laboratory"/>
            <person name="Hensen N."/>
            <person name="Bonometti L."/>
            <person name="Westerberg I."/>
            <person name="Brannstrom I.O."/>
            <person name="Guillou S."/>
            <person name="Cros-Aarteil S."/>
            <person name="Calhoun S."/>
            <person name="Haridas S."/>
            <person name="Kuo A."/>
            <person name="Mondo S."/>
            <person name="Pangilinan J."/>
            <person name="Riley R."/>
            <person name="Labutti K."/>
            <person name="Andreopoulos B."/>
            <person name="Lipzen A."/>
            <person name="Chen C."/>
            <person name="Yanf M."/>
            <person name="Daum C."/>
            <person name="Ng V."/>
            <person name="Clum A."/>
            <person name="Steindorff A."/>
            <person name="Ohm R."/>
            <person name="Martin F."/>
            <person name="Silar P."/>
            <person name="Natvig D."/>
            <person name="Lalanne C."/>
            <person name="Gautier V."/>
            <person name="Ament-Velasquez S.L."/>
            <person name="Kruys A."/>
            <person name="Hutchinson M.I."/>
            <person name="Powell A.J."/>
            <person name="Barry K."/>
            <person name="Miller A.N."/>
            <person name="Grigoriev I.V."/>
            <person name="Debuchy R."/>
            <person name="Gladieux P."/>
            <person name="Thoren M.H."/>
            <person name="Johannesson H."/>
        </authorList>
    </citation>
    <scope>NUCLEOTIDE SEQUENCE</scope>
    <source>
        <strain evidence="2">SMH4607-1</strain>
    </source>
</reference>
<dbReference type="AlphaFoldDB" id="A0AA40DWU7"/>
<feature type="region of interest" description="Disordered" evidence="1">
    <location>
        <begin position="189"/>
        <end position="221"/>
    </location>
</feature>
<evidence type="ECO:0000313" key="3">
    <source>
        <dbReference type="Proteomes" id="UP001172102"/>
    </source>
</evidence>
<proteinExistence type="predicted"/>
<name>A0AA40DWU7_9PEZI</name>